<sequence length="1036" mass="108718">MAVQDYELLLRVRADLQQALQGMNGLSDSLGQVDKSARSAGESADAATARINAMVAATAKQAQVQESVRSTQERAAQAIRGTLSAYDNQGATVDRTRAAVEAYRASLGKRTEATAAAAATRAQTAEMAKLAAAIDPTVAAFEKLDKQEATLKKLYQAGAVGAEDFAKFSAVIDNNRIALTKGGAAMHAFSLNSSMARRELGRLASDIANGNWGRFEQTSMTLANYSGLMSAAFSPLGLAIIAVTGSIAAFALVANDAAENENKFNEAIGQTGNFAGVTASQLEQMAQRITPVNGSLSDSRLILQQLAASGRVSGQALESMGQAAADMAQLTGQSADKAAAEVLKLFDGTAAGAVKANEQYHFLTTAIYDQIKALQDEGDAQGAMDVEARAFHEAAVQRLQTEQEQVRGLAGMWDSVKTAISGAWEALKNQVALATGTASDVMKIKAMEQRKADAQNYSAVAGTEAGAYISPWSSQDEANLQALKAKVKEAEDAASLQGLKQKLDENAVNADAGLDRLAASIDKTYAKKEKIKELNKYFEDLWAGADPGNAKLKGVQRIVAADGTASFAGGLYDQLLAGINDTGRVARGPAAGKGGQAAAAAAQQQLIKALGDEQGALDPVAKIWATYNDEVTKANQLADTAKTKKGADVQAIDAQRNALVQLYATARDKALDQLTDKDRQAWEKLRDSLRTPVEVKLDKALEQIAQLNALLAKGVISSDEYHGALQTIGQNSVTALPSYQGVDASVGGVSSEVAKNLKAQQDLDAAYAQQAADLRAKFRADDLAQQAAYNAARAKLDQDYAKKSAVIDQSRNQLALTASSQFFGQLAGLQQSNNRKIAMVGKAAAIAKAIIDTYQSATSSYAAMASIPYIGPALGAAAAAAAIAAGLANVAAIRSQPTGFATGGRIRGPGTGTSDSVTIRASDGEYMQRAAAVAYYGEDFMDAVNNLEYPRNASDRRMLDSLSSTAGFDAARPELALPANLSTAHLPSSAGAAAQKHVHVWDRDQAAQEIASTPHFEEAVLHVVGNNPTVIQGKWR</sequence>
<dbReference type="Pfam" id="PF06791">
    <property type="entry name" value="TMP_2"/>
    <property type="match status" value="1"/>
</dbReference>
<evidence type="ECO:0000259" key="1">
    <source>
        <dbReference type="Pfam" id="PF06791"/>
    </source>
</evidence>
<reference evidence="2 3" key="1">
    <citation type="submission" date="2020-10" db="EMBL/GenBank/DDBJ databases">
        <title>Phylogeny of dyella-like bacteria.</title>
        <authorList>
            <person name="Fu J."/>
        </authorList>
    </citation>
    <scope>NUCLEOTIDE SEQUENCE [LARGE SCALE GENOMIC DNA]</scope>
    <source>
        <strain evidence="2 3">Gsoil3046</strain>
    </source>
</reference>
<evidence type="ECO:0000313" key="2">
    <source>
        <dbReference type="EMBL" id="MFK2904577.1"/>
    </source>
</evidence>
<organism evidence="2 3">
    <name type="scientific">Dyella ginsengisoli</name>
    <dbReference type="NCBI Taxonomy" id="363848"/>
    <lineage>
        <taxon>Bacteria</taxon>
        <taxon>Pseudomonadati</taxon>
        <taxon>Pseudomonadota</taxon>
        <taxon>Gammaproteobacteria</taxon>
        <taxon>Lysobacterales</taxon>
        <taxon>Rhodanobacteraceae</taxon>
        <taxon>Dyella</taxon>
    </lineage>
</organism>
<proteinExistence type="predicted"/>
<name>A0ABW8JTU8_9GAMM</name>
<accession>A0ABW8JTU8</accession>
<dbReference type="Proteomes" id="UP001620460">
    <property type="component" value="Unassembled WGS sequence"/>
</dbReference>
<dbReference type="RefSeq" id="WP_404633229.1">
    <property type="nucleotide sequence ID" value="NZ_JADIKM010000003.1"/>
</dbReference>
<protein>
    <submittedName>
        <fullName evidence="2">Phage tail length tape measure family protein</fullName>
    </submittedName>
</protein>
<evidence type="ECO:0000313" key="3">
    <source>
        <dbReference type="Proteomes" id="UP001620460"/>
    </source>
</evidence>
<keyword evidence="3" id="KW-1185">Reference proteome</keyword>
<feature type="domain" description="Bacteriophage tail tape measure N-terminal" evidence="1">
    <location>
        <begin position="217"/>
        <end position="372"/>
    </location>
</feature>
<dbReference type="EMBL" id="JADIKM010000003">
    <property type="protein sequence ID" value="MFK2904577.1"/>
    <property type="molecule type" value="Genomic_DNA"/>
</dbReference>
<gene>
    <name evidence="2" type="ORF">ISP17_11425</name>
</gene>
<dbReference type="InterPro" id="IPR009628">
    <property type="entry name" value="Phage_tape_measure_N"/>
</dbReference>
<comment type="caution">
    <text evidence="2">The sequence shown here is derived from an EMBL/GenBank/DDBJ whole genome shotgun (WGS) entry which is preliminary data.</text>
</comment>